<name>A0A1X7ULF2_AMPQE</name>
<sequence>MIWCKPWKREKENTTTNTVIYDTPTDTVQAVPNVPVSMNTAYGTATGSRGVVRTSDNVAYGHVSATSNTGARQPDTVVYEAVQ</sequence>
<accession>A0A1X7ULF2</accession>
<organism evidence="1">
    <name type="scientific">Amphimedon queenslandica</name>
    <name type="common">Sponge</name>
    <dbReference type="NCBI Taxonomy" id="400682"/>
    <lineage>
        <taxon>Eukaryota</taxon>
        <taxon>Metazoa</taxon>
        <taxon>Porifera</taxon>
        <taxon>Demospongiae</taxon>
        <taxon>Heteroscleromorpha</taxon>
        <taxon>Haplosclerida</taxon>
        <taxon>Niphatidae</taxon>
        <taxon>Amphimedon</taxon>
    </lineage>
</organism>
<proteinExistence type="predicted"/>
<protein>
    <submittedName>
        <fullName evidence="1">Uncharacterized protein</fullName>
    </submittedName>
</protein>
<evidence type="ECO:0000313" key="1">
    <source>
        <dbReference type="EnsemblMetazoa" id="Aqu2.1.28334_001"/>
    </source>
</evidence>
<dbReference type="InParanoid" id="A0A1X7ULF2"/>
<reference evidence="1" key="1">
    <citation type="submission" date="2017-05" db="UniProtKB">
        <authorList>
            <consortium name="EnsemblMetazoa"/>
        </authorList>
    </citation>
    <scope>IDENTIFICATION</scope>
</reference>
<dbReference type="EnsemblMetazoa" id="Aqu2.1.28334_001">
    <property type="protein sequence ID" value="Aqu2.1.28334_001"/>
    <property type="gene ID" value="Aqu2.1.28334"/>
</dbReference>
<dbReference type="AlphaFoldDB" id="A0A1X7ULF2"/>